<comment type="similarity">
    <text evidence="1">Belongs to the Tango6 family.</text>
</comment>
<evidence type="ECO:0000256" key="3">
    <source>
        <dbReference type="SAM" id="MobiDB-lite"/>
    </source>
</evidence>
<feature type="repeat" description="HEAT" evidence="2">
    <location>
        <begin position="839"/>
        <end position="877"/>
    </location>
</feature>
<keyword evidence="6" id="KW-1185">Reference proteome</keyword>
<dbReference type="EMBL" id="BLZA01000007">
    <property type="protein sequence ID" value="GHJ84238.1"/>
    <property type="molecule type" value="Genomic_DNA"/>
</dbReference>
<protein>
    <recommendedName>
        <fullName evidence="4">RNA polymerase II assembly factor Rtp1 C-terminal domain-containing protein</fullName>
    </recommendedName>
</protein>
<dbReference type="AlphaFoldDB" id="A0A8H3TNE9"/>
<dbReference type="Proteomes" id="UP000620104">
    <property type="component" value="Unassembled WGS sequence"/>
</dbReference>
<dbReference type="Gene3D" id="1.25.10.10">
    <property type="entry name" value="Leucine-rich Repeat Variant"/>
    <property type="match status" value="1"/>
</dbReference>
<sequence>MATKENLFLCKNRAAKALQAALILFPSSSAAFPIDNSFQAIFQRLQSSRRAELDETELFNSIESQRDDDGTIDKQDLLEKVAERGLDLLEIIQDWLVLEVDKADTGSSSTEFLLSIQHRALLQRMTQHVVAFLLLPTLQELCRYIARGGPMTAEVPTFRAFIDPFQRFLRLSIPTSRNTSDPATLQTAATQRLPPQHITYVTQTFRNSTTLVHLMAASILVGWYEAVARDPTSPLYRSSRSFLNTLGGRTETISVLGGVVRLTAPTSARVPSRALSGTASDVGGTEKVDVRWPTYVVTVARAMMARQITLPLGVMGLMNCVFGTSLSKTEVVDMRKLEYLAMCVGTPVNESLESFMGKIIPQLIKILAPSTEVSSNRPQAYTNAASFCISHLIAKHTTVVMSLLSPLIHSPFKPEAGTMSSISDQPRPGTSHAIVARHPQRVNNALSILLPLLTSTPPGSVVITQTITPILPQLFALALHLLTDPTADPLTRQEIQDVLRTWARLADCDVVVRGIWEILHSGRGWGVTDEEKNEFFWDYVEEADVEQSGIGIWYGTPRPRPIFAPHKARDPKAIEQDMLARVKLTPPPQDIVSLLKRAERREVTSGVYFRCLQAYQQLAQSRDTDEADTKDLLRYLQLIMLITESMADALGDQTKKVLIFVEQSLRSSLTEKEKAIAQNRQNEGDSDDEEDEESRKDEVQSRLTQNDDLETKDITKLGLTETAIHLLLVTLQTQSRIDAEDLPILAVISSHVELLERHPLASVRALARNARLLLSIHQAVGQNDTTGASDEALSSTMKQYQEALRCLQDPLLPVRGHGLIILQGVVKAPDFDKALVPAIMDIFLQALRDDDSFMYLNAVRGLSSLVDGLGKEILRSLSSAYMEGLDRGTSLDLSKEELDCRLRIGEALTQSVKRCGTALSIYADALIPRMLRVFPQAHLPTVLRASSLSILSSCVDVDWKATLPWVQDLLGGCLDLLQLESVRSSRRRELDPQADASNHVGEPIRGHDSKHPALRRAALVFVGQLFNAVGMSQKEEYDTANAPRGYSRAISVNIGADQRNYATGVCSPPLLHLGLLQKASNVLGHLQATDVDSLAAHQAGEALSLLRQLR</sequence>
<dbReference type="SUPFAM" id="SSF48371">
    <property type="entry name" value="ARM repeat"/>
    <property type="match status" value="1"/>
</dbReference>
<feature type="domain" description="RNA polymerase II assembly factor Rtp1 C-terminal" evidence="4">
    <location>
        <begin position="800"/>
        <end position="917"/>
    </location>
</feature>
<dbReference type="GO" id="GO:0009306">
    <property type="term" value="P:protein secretion"/>
    <property type="evidence" value="ECO:0007669"/>
    <property type="project" value="TreeGrafter"/>
</dbReference>
<dbReference type="InterPro" id="IPR021133">
    <property type="entry name" value="HEAT_type_2"/>
</dbReference>
<gene>
    <name evidence="5" type="ORF">NliqN6_0640</name>
</gene>
<dbReference type="PROSITE" id="PS50077">
    <property type="entry name" value="HEAT_REPEAT"/>
    <property type="match status" value="1"/>
</dbReference>
<feature type="region of interest" description="Disordered" evidence="3">
    <location>
        <begin position="987"/>
        <end position="1009"/>
    </location>
</feature>
<evidence type="ECO:0000313" key="6">
    <source>
        <dbReference type="Proteomes" id="UP000620104"/>
    </source>
</evidence>
<comment type="caution">
    <text evidence="5">The sequence shown here is derived from an EMBL/GenBank/DDBJ whole genome shotgun (WGS) entry which is preliminary data.</text>
</comment>
<dbReference type="PANTHER" id="PTHR20959">
    <property type="entry name" value="TRANSPORT AND GOLGI ORGANIZATION PROTEIN 6 FAMILY MEMBER"/>
    <property type="match status" value="1"/>
</dbReference>
<accession>A0A8H3TNE9</accession>
<feature type="region of interest" description="Disordered" evidence="3">
    <location>
        <begin position="673"/>
        <end position="707"/>
    </location>
</feature>
<dbReference type="InterPro" id="IPR039600">
    <property type="entry name" value="TANGO6/Rtp1"/>
</dbReference>
<dbReference type="Pfam" id="PF10363">
    <property type="entry name" value="RTP1_C1"/>
    <property type="match status" value="1"/>
</dbReference>
<dbReference type="InterPro" id="IPR011989">
    <property type="entry name" value="ARM-like"/>
</dbReference>
<evidence type="ECO:0000256" key="2">
    <source>
        <dbReference type="PROSITE-ProRule" id="PRU00103"/>
    </source>
</evidence>
<dbReference type="PANTHER" id="PTHR20959:SF1">
    <property type="entry name" value="TRANSPORT AND GOLGI ORGANIZATION PROTEIN 6 HOMOLOG"/>
    <property type="match status" value="1"/>
</dbReference>
<dbReference type="InterPro" id="IPR019451">
    <property type="entry name" value="Rtp1_C1"/>
</dbReference>
<evidence type="ECO:0000256" key="1">
    <source>
        <dbReference type="ARBA" id="ARBA00005724"/>
    </source>
</evidence>
<proteinExistence type="inferred from homology"/>
<name>A0A8H3TNE9_9TREE</name>
<dbReference type="InterPro" id="IPR016024">
    <property type="entry name" value="ARM-type_fold"/>
</dbReference>
<reference evidence="5" key="1">
    <citation type="submission" date="2020-07" db="EMBL/GenBank/DDBJ databases">
        <title>Draft Genome Sequence of a Deep-Sea Yeast, Naganishia (Cryptococcus) liquefaciens strain N6.</title>
        <authorList>
            <person name="Han Y.W."/>
            <person name="Kajitani R."/>
            <person name="Morimoto H."/>
            <person name="Parhat M."/>
            <person name="Tsubouchi H."/>
            <person name="Bakenova O."/>
            <person name="Ogata M."/>
            <person name="Argunhan B."/>
            <person name="Aoki R."/>
            <person name="Kajiwara S."/>
            <person name="Itoh T."/>
            <person name="Iwasaki H."/>
        </authorList>
    </citation>
    <scope>NUCLEOTIDE SEQUENCE</scope>
    <source>
        <strain evidence="5">N6</strain>
    </source>
</reference>
<evidence type="ECO:0000313" key="5">
    <source>
        <dbReference type="EMBL" id="GHJ84238.1"/>
    </source>
</evidence>
<organism evidence="5 6">
    <name type="scientific">Naganishia liquefaciens</name>
    <dbReference type="NCBI Taxonomy" id="104408"/>
    <lineage>
        <taxon>Eukaryota</taxon>
        <taxon>Fungi</taxon>
        <taxon>Dikarya</taxon>
        <taxon>Basidiomycota</taxon>
        <taxon>Agaricomycotina</taxon>
        <taxon>Tremellomycetes</taxon>
        <taxon>Filobasidiales</taxon>
        <taxon>Filobasidiaceae</taxon>
        <taxon>Naganishia</taxon>
    </lineage>
</organism>
<evidence type="ECO:0000259" key="4">
    <source>
        <dbReference type="Pfam" id="PF10363"/>
    </source>
</evidence>
<dbReference type="OrthoDB" id="39591at2759"/>